<evidence type="ECO:0000259" key="13">
    <source>
        <dbReference type="PROSITE" id="PS50178"/>
    </source>
</evidence>
<dbReference type="GO" id="GO:0048167">
    <property type="term" value="P:regulation of synaptic plasticity"/>
    <property type="evidence" value="ECO:0007669"/>
    <property type="project" value="TreeGrafter"/>
</dbReference>
<evidence type="ECO:0000256" key="9">
    <source>
        <dbReference type="PROSITE-ProRule" id="PRU00091"/>
    </source>
</evidence>
<feature type="region of interest" description="Disordered" evidence="10">
    <location>
        <begin position="864"/>
        <end position="1036"/>
    </location>
</feature>
<dbReference type="GO" id="GO:0050806">
    <property type="term" value="P:positive regulation of synaptic transmission"/>
    <property type="evidence" value="ECO:0007669"/>
    <property type="project" value="TreeGrafter"/>
</dbReference>
<feature type="compositionally biased region" description="Basic and acidic residues" evidence="10">
    <location>
        <begin position="353"/>
        <end position="362"/>
    </location>
</feature>
<evidence type="ECO:0000256" key="4">
    <source>
        <dbReference type="ARBA" id="ARBA00022771"/>
    </source>
</evidence>
<dbReference type="FunFam" id="2.30.42.10:FF:000003">
    <property type="entry name" value="Regulating synaptic membrane exocytosis protein 1, putative"/>
    <property type="match status" value="1"/>
</dbReference>
<dbReference type="PANTHER" id="PTHR12157">
    <property type="entry name" value="REGULATING SYNAPTIC MEMBRANE EXOCYTOSIS PROTEIN"/>
    <property type="match status" value="1"/>
</dbReference>
<dbReference type="GO" id="GO:2000300">
    <property type="term" value="P:regulation of synaptic vesicle exocytosis"/>
    <property type="evidence" value="ECO:0007669"/>
    <property type="project" value="TreeGrafter"/>
</dbReference>
<feature type="compositionally biased region" description="Polar residues" evidence="10">
    <location>
        <begin position="864"/>
        <end position="873"/>
    </location>
</feature>
<dbReference type="GO" id="GO:0031267">
    <property type="term" value="F:small GTPase binding"/>
    <property type="evidence" value="ECO:0007669"/>
    <property type="project" value="InterPro"/>
</dbReference>
<accession>A0A3B3REQ7</accession>
<feature type="compositionally biased region" description="Basic and acidic residues" evidence="10">
    <location>
        <begin position="188"/>
        <end position="201"/>
    </location>
</feature>
<evidence type="ECO:0000259" key="11">
    <source>
        <dbReference type="PROSITE" id="PS50004"/>
    </source>
</evidence>
<dbReference type="PANTHER" id="PTHR12157:SF26">
    <property type="entry name" value="REGULATING SYNAPTIC MEMBRANE EXOCYTOSIS 4"/>
    <property type="match status" value="1"/>
</dbReference>
<dbReference type="InterPro" id="IPR011011">
    <property type="entry name" value="Znf_FYVE_PHD"/>
</dbReference>
<feature type="region of interest" description="Disordered" evidence="10">
    <location>
        <begin position="1"/>
        <end position="28"/>
    </location>
</feature>
<feature type="domain" description="FYVE-type" evidence="13">
    <location>
        <begin position="101"/>
        <end position="157"/>
    </location>
</feature>
<keyword evidence="5" id="KW-0221">Differentiation</keyword>
<evidence type="ECO:0000313" key="15">
    <source>
        <dbReference type="Proteomes" id="UP000261540"/>
    </source>
</evidence>
<reference evidence="14" key="1">
    <citation type="submission" date="2025-08" db="UniProtKB">
        <authorList>
            <consortium name="Ensembl"/>
        </authorList>
    </citation>
    <scope>IDENTIFICATION</scope>
</reference>
<evidence type="ECO:0000313" key="14">
    <source>
        <dbReference type="Ensembl" id="ENSPKIP00000016385.1"/>
    </source>
</evidence>
<dbReference type="GO" id="GO:0044325">
    <property type="term" value="F:transmembrane transporter binding"/>
    <property type="evidence" value="ECO:0007669"/>
    <property type="project" value="TreeGrafter"/>
</dbReference>
<dbReference type="PROSITE" id="PS50178">
    <property type="entry name" value="ZF_FYVE"/>
    <property type="match status" value="1"/>
</dbReference>
<dbReference type="AlphaFoldDB" id="A0A3B3REQ7"/>
<keyword evidence="2" id="KW-0479">Metal-binding</keyword>
<evidence type="ECO:0000256" key="6">
    <source>
        <dbReference type="ARBA" id="ARBA00022833"/>
    </source>
</evidence>
<feature type="compositionally biased region" description="Basic and acidic residues" evidence="10">
    <location>
        <begin position="68"/>
        <end position="77"/>
    </location>
</feature>
<evidence type="ECO:0000256" key="3">
    <source>
        <dbReference type="ARBA" id="ARBA00022737"/>
    </source>
</evidence>
<feature type="region of interest" description="Disordered" evidence="10">
    <location>
        <begin position="581"/>
        <end position="618"/>
    </location>
</feature>
<dbReference type="PROSITE" id="PS50004">
    <property type="entry name" value="C2"/>
    <property type="match status" value="2"/>
</dbReference>
<feature type="compositionally biased region" description="Basic and acidic residues" evidence="10">
    <location>
        <begin position="324"/>
        <end position="335"/>
    </location>
</feature>
<dbReference type="PROSITE" id="PS50106">
    <property type="entry name" value="PDZ"/>
    <property type="match status" value="1"/>
</dbReference>
<feature type="domain" description="PDZ" evidence="12">
    <location>
        <begin position="480"/>
        <end position="554"/>
    </location>
</feature>
<dbReference type="GO" id="GO:0030154">
    <property type="term" value="P:cell differentiation"/>
    <property type="evidence" value="ECO:0007669"/>
    <property type="project" value="UniProtKB-KW"/>
</dbReference>
<dbReference type="InterPro" id="IPR000008">
    <property type="entry name" value="C2_dom"/>
</dbReference>
<dbReference type="SUPFAM" id="SSF49562">
    <property type="entry name" value="C2 domain (Calcium/lipid-binding domain, CaLB)"/>
    <property type="match status" value="2"/>
</dbReference>
<evidence type="ECO:0000256" key="2">
    <source>
        <dbReference type="ARBA" id="ARBA00022723"/>
    </source>
</evidence>
<dbReference type="GO" id="GO:0042734">
    <property type="term" value="C:presynaptic membrane"/>
    <property type="evidence" value="ECO:0007669"/>
    <property type="project" value="TreeGrafter"/>
</dbReference>
<dbReference type="InterPro" id="IPR054386">
    <property type="entry name" value="RIM_Znf"/>
</dbReference>
<keyword evidence="4 9" id="KW-0863">Zinc-finger</keyword>
<dbReference type="CDD" id="cd04031">
    <property type="entry name" value="C2A_RIM1alpha"/>
    <property type="match status" value="1"/>
</dbReference>
<dbReference type="Pfam" id="PF00595">
    <property type="entry name" value="PDZ"/>
    <property type="match status" value="1"/>
</dbReference>
<dbReference type="InterPro" id="IPR013083">
    <property type="entry name" value="Znf_RING/FYVE/PHD"/>
</dbReference>
<feature type="compositionally biased region" description="Basic and acidic residues" evidence="10">
    <location>
        <begin position="218"/>
        <end position="244"/>
    </location>
</feature>
<dbReference type="Gene3D" id="3.30.40.10">
    <property type="entry name" value="Zinc/RING finger domain, C3HC4 (zinc finger)"/>
    <property type="match status" value="1"/>
</dbReference>
<dbReference type="InterPro" id="IPR039032">
    <property type="entry name" value="Rim-like"/>
</dbReference>
<dbReference type="GO" id="GO:0048791">
    <property type="term" value="P:calcium ion-regulated exocytosis of neurotransmitter"/>
    <property type="evidence" value="ECO:0007669"/>
    <property type="project" value="TreeGrafter"/>
</dbReference>
<feature type="compositionally biased region" description="Low complexity" evidence="10">
    <location>
        <begin position="894"/>
        <end position="917"/>
    </location>
</feature>
<evidence type="ECO:0000256" key="8">
    <source>
        <dbReference type="ARBA" id="ARBA00034103"/>
    </source>
</evidence>
<dbReference type="Ensembl" id="ENSPKIT00000040875.1">
    <property type="protein sequence ID" value="ENSPKIP00000016385.1"/>
    <property type="gene ID" value="ENSPKIG00000002723.1"/>
</dbReference>
<dbReference type="Pfam" id="PF00168">
    <property type="entry name" value="C2"/>
    <property type="match status" value="2"/>
</dbReference>
<dbReference type="Gene3D" id="2.60.40.150">
    <property type="entry name" value="C2 domain"/>
    <property type="match status" value="2"/>
</dbReference>
<feature type="compositionally biased region" description="Polar residues" evidence="10">
    <location>
        <begin position="388"/>
        <end position="401"/>
    </location>
</feature>
<keyword evidence="7" id="KW-0770">Synapse</keyword>
<dbReference type="InterPro" id="IPR036034">
    <property type="entry name" value="PDZ_sf"/>
</dbReference>
<name>A0A3B3REQ7_9TELE</name>
<dbReference type="InterPro" id="IPR017455">
    <property type="entry name" value="Znf_FYVE-rel"/>
</dbReference>
<evidence type="ECO:0000256" key="7">
    <source>
        <dbReference type="ARBA" id="ARBA00023018"/>
    </source>
</evidence>
<keyword evidence="1" id="KW-0597">Phosphoprotein</keyword>
<dbReference type="Pfam" id="PF22601">
    <property type="entry name" value="RIM2a_ZnF"/>
    <property type="match status" value="1"/>
</dbReference>
<dbReference type="FunFam" id="2.60.40.150:FF:000003">
    <property type="entry name" value="Regulating synaptic membrane exocytosis protein 2"/>
    <property type="match status" value="1"/>
</dbReference>
<dbReference type="GO" id="GO:0042391">
    <property type="term" value="P:regulation of membrane potential"/>
    <property type="evidence" value="ECO:0007669"/>
    <property type="project" value="TreeGrafter"/>
</dbReference>
<keyword evidence="3" id="KW-0677">Repeat</keyword>
<keyword evidence="15" id="KW-1185">Reference proteome</keyword>
<feature type="region of interest" description="Disordered" evidence="10">
    <location>
        <begin position="62"/>
        <end position="100"/>
    </location>
</feature>
<dbReference type="Gene3D" id="2.30.42.10">
    <property type="match status" value="1"/>
</dbReference>
<dbReference type="InterPro" id="IPR035892">
    <property type="entry name" value="C2_domain_sf"/>
</dbReference>
<dbReference type="GeneTree" id="ENSGT00940000155134"/>
<feature type="domain" description="C2" evidence="11">
    <location>
        <begin position="1078"/>
        <end position="1196"/>
    </location>
</feature>
<dbReference type="SMART" id="SM00228">
    <property type="entry name" value="PDZ"/>
    <property type="match status" value="1"/>
</dbReference>
<feature type="compositionally biased region" description="Basic and acidic residues" evidence="10">
    <location>
        <begin position="771"/>
        <end position="783"/>
    </location>
</feature>
<dbReference type="STRING" id="1676925.ENSPKIP00000016385"/>
<feature type="compositionally biased region" description="Pro residues" evidence="10">
    <location>
        <begin position="599"/>
        <end position="608"/>
    </location>
</feature>
<dbReference type="CDD" id="cd04028">
    <property type="entry name" value="C2B_RIM1alpha"/>
    <property type="match status" value="1"/>
</dbReference>
<dbReference type="SUPFAM" id="SSF57903">
    <property type="entry name" value="FYVE/PHD zinc finger"/>
    <property type="match status" value="1"/>
</dbReference>
<sequence>MSASVGSRTGSNAPTVLPSSPDIPDLSHLTEEERNIIMAVILRQKNEEAMVKREAHIDARSVSLLGKKRPEQDDSGRPQRPVSSSEEPPEHMGGGVEQRGEHQAPTCSICCKTKFAEGCGHTCSYCRTRFCARCGGRVSLCPDNVIWVCNLCRKQPEILTGSARRAPGQGSDPSLADVAKSDPGMCGDKQELHNPRNRLSEIDAGPDPARMDPPGCRSRSEPPRGRRLAESAPEQSEKARLPRERPRKQLQKGHSHDLSHRDGEKRPSREDVQLEPRYRSSPHLETCQLEEEAKAPIGRQERRRCHATNHKSGPAEEAELGDAPDGRRGGERERTVANPVVSAQNHVDPVSLHLREPPDWSRRQQGCPELTEVQDHRPHGAPHGRAANVSNDSPGINQSESPPVLRPCRVKRGVSKRHMSPSSSEEEEYANCDEAAMSRTPERGAWKSCHQDTALWQHPTSWQPSKEGDRLIGRIALSRGTALSAGAGGQLGLKVVGGKVTEAGELGAFITKVKKGSLADLVGHLRAGDKVLQWNGKSLVGATKKDVYNIILESIMDPQVEIVVSRPVRLYKTYQDVPRIQGMSPPVEARSGSYDFPKMEPPSPPPRSPSSGTLRDKPQLLPGQLSVKLWYDNVGHQLIVNVLQATELPARPDGRPRNPYVKMYFLPDRSDKSKRRSKTVRKTLAPRWNQTFLYGQVQRRDLRERTLELSMWDQPHAREEESHFLGEVLIELETALLDDKPHWYQLQARDASSGPTPLPRKYHRGNGSNGKLRECGSRERERSGNLLSPEPQPMAPQWDEQDEPPQPAPGVILHRAVAHPPSTVTPTATRRVRQLPQVPVKGSSVEEVVEERTRQVQLKVQSYRTSTTCNTTHDLQREPKGKRERYRGRRRSSDSFSDSDISDISAVSRDSSASRVSNASYMSVQSERPRGRVSHPPAGSLLKSSSMSGEMYPSERADGSQSDPAPGKPSKQRRTSLSSRVVAAVGRPTRRSRSTTLLSQAEANKKSKGPIQRSQETGMAVEYPRSAESADGSMNSCSSEGNLLFSGAQLGADGQFSDFLDGLGPAQLVGRQTLATPAMGDVQIGLMGKRGQLEVEVIRARGLTPKPGSKSLPAPYVKVYLLESGVCKAKKKTKIARKTLDPLYQQVLLFEEPPQSKVLQVIVWGDYGRMDHKCFMGVAQILLEELDLSSTVISWYKLFPASSLVDPTLAPLTRRASQTSLDILPGPLGARS</sequence>
<protein>
    <submittedName>
        <fullName evidence="14">Regulating synaptic membrane exocytosis 1</fullName>
    </submittedName>
</protein>
<organism evidence="14 15">
    <name type="scientific">Paramormyrops kingsleyae</name>
    <dbReference type="NCBI Taxonomy" id="1676925"/>
    <lineage>
        <taxon>Eukaryota</taxon>
        <taxon>Metazoa</taxon>
        <taxon>Chordata</taxon>
        <taxon>Craniata</taxon>
        <taxon>Vertebrata</taxon>
        <taxon>Euteleostomi</taxon>
        <taxon>Actinopterygii</taxon>
        <taxon>Neopterygii</taxon>
        <taxon>Teleostei</taxon>
        <taxon>Osteoglossocephala</taxon>
        <taxon>Osteoglossomorpha</taxon>
        <taxon>Osteoglossiformes</taxon>
        <taxon>Mormyridae</taxon>
        <taxon>Paramormyrops</taxon>
    </lineage>
</organism>
<feature type="region of interest" description="Disordered" evidence="10">
    <location>
        <begin position="749"/>
        <end position="810"/>
    </location>
</feature>
<dbReference type="SUPFAM" id="SSF50156">
    <property type="entry name" value="PDZ domain-like"/>
    <property type="match status" value="1"/>
</dbReference>
<proteinExistence type="predicted"/>
<feature type="domain" description="C2" evidence="11">
    <location>
        <begin position="621"/>
        <end position="744"/>
    </location>
</feature>
<dbReference type="GO" id="GO:0008270">
    <property type="term" value="F:zinc ion binding"/>
    <property type="evidence" value="ECO:0007669"/>
    <property type="project" value="UniProtKB-KW"/>
</dbReference>
<reference evidence="14" key="2">
    <citation type="submission" date="2025-09" db="UniProtKB">
        <authorList>
            <consortium name="Ensembl"/>
        </authorList>
    </citation>
    <scope>IDENTIFICATION</scope>
</reference>
<feature type="compositionally biased region" description="Basic and acidic residues" evidence="10">
    <location>
        <begin position="254"/>
        <end position="278"/>
    </location>
</feature>
<dbReference type="SMART" id="SM00239">
    <property type="entry name" value="C2"/>
    <property type="match status" value="2"/>
</dbReference>
<evidence type="ECO:0000256" key="1">
    <source>
        <dbReference type="ARBA" id="ARBA00022553"/>
    </source>
</evidence>
<evidence type="ECO:0000256" key="10">
    <source>
        <dbReference type="SAM" id="MobiDB-lite"/>
    </source>
</evidence>
<dbReference type="FunFam" id="2.60.40.150:FF:000001">
    <property type="entry name" value="Regulating synaptic membrane exocytosis 3, isoform CRA_a"/>
    <property type="match status" value="1"/>
</dbReference>
<evidence type="ECO:0000256" key="5">
    <source>
        <dbReference type="ARBA" id="ARBA00022782"/>
    </source>
</evidence>
<feature type="compositionally biased region" description="Polar residues" evidence="10">
    <location>
        <begin position="1"/>
        <end position="18"/>
    </location>
</feature>
<comment type="subcellular location">
    <subcellularLocation>
        <location evidence="8">Synapse</location>
    </subcellularLocation>
</comment>
<dbReference type="InterPro" id="IPR001478">
    <property type="entry name" value="PDZ"/>
</dbReference>
<feature type="region of interest" description="Disordered" evidence="10">
    <location>
        <begin position="162"/>
        <end position="433"/>
    </location>
</feature>
<dbReference type="CDD" id="cd06714">
    <property type="entry name" value="PDZ_RIM-like"/>
    <property type="match status" value="1"/>
</dbReference>
<dbReference type="GO" id="GO:0048788">
    <property type="term" value="C:cytoskeleton of presynaptic active zone"/>
    <property type="evidence" value="ECO:0007669"/>
    <property type="project" value="TreeGrafter"/>
</dbReference>
<feature type="compositionally biased region" description="Basic residues" evidence="10">
    <location>
        <begin position="408"/>
        <end position="419"/>
    </location>
</feature>
<evidence type="ECO:0000259" key="12">
    <source>
        <dbReference type="PROSITE" id="PS50106"/>
    </source>
</evidence>
<keyword evidence="6" id="KW-0862">Zinc</keyword>
<dbReference type="Proteomes" id="UP000261540">
    <property type="component" value="Unplaced"/>
</dbReference>